<accession>A0A7J6E900</accession>
<comment type="caution">
    <text evidence="2">The sequence shown here is derived from an EMBL/GenBank/DDBJ whole genome shotgun (WGS) entry which is preliminary data.</text>
</comment>
<evidence type="ECO:0000313" key="3">
    <source>
        <dbReference type="Proteomes" id="UP000525078"/>
    </source>
</evidence>
<dbReference type="InterPro" id="IPR026960">
    <property type="entry name" value="RVT-Znf"/>
</dbReference>
<dbReference type="EMBL" id="JAATIP010000274">
    <property type="protein sequence ID" value="KAF4354923.1"/>
    <property type="molecule type" value="Genomic_DNA"/>
</dbReference>
<evidence type="ECO:0000259" key="1">
    <source>
        <dbReference type="Pfam" id="PF13966"/>
    </source>
</evidence>
<reference evidence="2 3" key="1">
    <citation type="journal article" date="2020" name="bioRxiv">
        <title>Sequence and annotation of 42 cannabis genomes reveals extensive copy number variation in cannabinoid synthesis and pathogen resistance genes.</title>
        <authorList>
            <person name="Mckernan K.J."/>
            <person name="Helbert Y."/>
            <person name="Kane L.T."/>
            <person name="Ebling H."/>
            <person name="Zhang L."/>
            <person name="Liu B."/>
            <person name="Eaton Z."/>
            <person name="Mclaughlin S."/>
            <person name="Kingan S."/>
            <person name="Baybayan P."/>
            <person name="Concepcion G."/>
            <person name="Jordan M."/>
            <person name="Riva A."/>
            <person name="Barbazuk W."/>
            <person name="Harkins T."/>
        </authorList>
    </citation>
    <scope>NUCLEOTIDE SEQUENCE [LARGE SCALE GENOMIC DNA]</scope>
    <source>
        <strain evidence="3">cv. Jamaican Lion 4</strain>
        <tissue evidence="2">Leaf</tissue>
    </source>
</reference>
<organism evidence="2 3">
    <name type="scientific">Cannabis sativa</name>
    <name type="common">Hemp</name>
    <name type="synonym">Marijuana</name>
    <dbReference type="NCBI Taxonomy" id="3483"/>
    <lineage>
        <taxon>Eukaryota</taxon>
        <taxon>Viridiplantae</taxon>
        <taxon>Streptophyta</taxon>
        <taxon>Embryophyta</taxon>
        <taxon>Tracheophyta</taxon>
        <taxon>Spermatophyta</taxon>
        <taxon>Magnoliopsida</taxon>
        <taxon>eudicotyledons</taxon>
        <taxon>Gunneridae</taxon>
        <taxon>Pentapetalae</taxon>
        <taxon>rosids</taxon>
        <taxon>fabids</taxon>
        <taxon>Rosales</taxon>
        <taxon>Cannabaceae</taxon>
        <taxon>Cannabis</taxon>
    </lineage>
</organism>
<evidence type="ECO:0000313" key="2">
    <source>
        <dbReference type="EMBL" id="KAF4354923.1"/>
    </source>
</evidence>
<name>A0A7J6E900_CANSA</name>
<dbReference type="Pfam" id="PF13966">
    <property type="entry name" value="zf-RVT"/>
    <property type="match status" value="1"/>
</dbReference>
<dbReference type="AlphaFoldDB" id="A0A7J6E900"/>
<feature type="domain" description="Reverse transcriptase zinc-binding" evidence="1">
    <location>
        <begin position="15"/>
        <end position="68"/>
    </location>
</feature>
<protein>
    <recommendedName>
        <fullName evidence="1">Reverse transcriptase zinc-binding domain-containing protein</fullName>
    </recommendedName>
</protein>
<proteinExistence type="predicted"/>
<sequence length="194" mass="21592">MVEIILEFEFTFKGIKIIGWRVIQNSIPVAAALFKRKTITSAPCSLCQNAWEFVGHAMFSYKHARSIWLQTNFTIDFRSAVISNPTDFLFHLSKVRTKSELESNQNQLKSRVAYLHNFQNLTGSTLHKSDSNVAGVMGKHGTGVTHNNQTSEVNCSPIATGFILPHEYATLQPRSTTSTFLTGATSTTSTSTMR</sequence>
<gene>
    <name evidence="2" type="ORF">F8388_013872</name>
</gene>
<dbReference type="Proteomes" id="UP000525078">
    <property type="component" value="Unassembled WGS sequence"/>
</dbReference>